<sequence>MPKKASKLEKPKVRDDELKFVTQHPKEYYDWKSETFRRDMVEIQFRMGHTASQTLKNIHGFISELNDQPNVQEDEKIPEVSLETIKRWFSEFLVGKMGSWTGESPEHLPPNPKQPPPAAK</sequence>
<accession>A0A2G5SJ44</accession>
<evidence type="ECO:0000256" key="1">
    <source>
        <dbReference type="SAM" id="MobiDB-lite"/>
    </source>
</evidence>
<protein>
    <submittedName>
        <fullName evidence="2">Uncharacterized protein</fullName>
    </submittedName>
</protein>
<keyword evidence="3" id="KW-1185">Reference proteome</keyword>
<proteinExistence type="predicted"/>
<feature type="compositionally biased region" description="Pro residues" evidence="1">
    <location>
        <begin position="107"/>
        <end position="120"/>
    </location>
</feature>
<evidence type="ECO:0000313" key="2">
    <source>
        <dbReference type="EMBL" id="PIC14923.1"/>
    </source>
</evidence>
<dbReference type="OrthoDB" id="10288733at2759"/>
<dbReference type="Proteomes" id="UP000230233">
    <property type="component" value="Unassembled WGS sequence"/>
</dbReference>
<dbReference type="EMBL" id="PDUG01000007">
    <property type="protein sequence ID" value="PIC14923.1"/>
    <property type="molecule type" value="Genomic_DNA"/>
</dbReference>
<reference evidence="3" key="1">
    <citation type="submission" date="2017-10" db="EMBL/GenBank/DDBJ databases">
        <title>Rapid genome shrinkage in a self-fertile nematode reveals novel sperm competition proteins.</title>
        <authorList>
            <person name="Yin D."/>
            <person name="Schwarz E.M."/>
            <person name="Thomas C.G."/>
            <person name="Felde R.L."/>
            <person name="Korf I.F."/>
            <person name="Cutter A.D."/>
            <person name="Schartner C.M."/>
            <person name="Ralston E.J."/>
            <person name="Meyer B.J."/>
            <person name="Haag E.S."/>
        </authorList>
    </citation>
    <scope>NUCLEOTIDE SEQUENCE [LARGE SCALE GENOMIC DNA]</scope>
    <source>
        <strain evidence="3">JU1422</strain>
    </source>
</reference>
<gene>
    <name evidence="2" type="ORF">B9Z55_027068</name>
</gene>
<feature type="region of interest" description="Disordered" evidence="1">
    <location>
        <begin position="100"/>
        <end position="120"/>
    </location>
</feature>
<organism evidence="2 3">
    <name type="scientific">Caenorhabditis nigoni</name>
    <dbReference type="NCBI Taxonomy" id="1611254"/>
    <lineage>
        <taxon>Eukaryota</taxon>
        <taxon>Metazoa</taxon>
        <taxon>Ecdysozoa</taxon>
        <taxon>Nematoda</taxon>
        <taxon>Chromadorea</taxon>
        <taxon>Rhabditida</taxon>
        <taxon>Rhabditina</taxon>
        <taxon>Rhabditomorpha</taxon>
        <taxon>Rhabditoidea</taxon>
        <taxon>Rhabditidae</taxon>
        <taxon>Peloderinae</taxon>
        <taxon>Caenorhabditis</taxon>
    </lineage>
</organism>
<name>A0A2G5SJ44_9PELO</name>
<evidence type="ECO:0000313" key="3">
    <source>
        <dbReference type="Proteomes" id="UP000230233"/>
    </source>
</evidence>
<comment type="caution">
    <text evidence="2">The sequence shown here is derived from an EMBL/GenBank/DDBJ whole genome shotgun (WGS) entry which is preliminary data.</text>
</comment>
<dbReference type="AlphaFoldDB" id="A0A2G5SJ44"/>